<dbReference type="EMBL" id="JNBS01002826">
    <property type="protein sequence ID" value="OQR89188.1"/>
    <property type="molecule type" value="Genomic_DNA"/>
</dbReference>
<reference evidence="1 2" key="1">
    <citation type="journal article" date="2014" name="Genome Biol. Evol.">
        <title>The secreted proteins of Achlya hypogyna and Thraustotheca clavata identify the ancestral oomycete secretome and reveal gene acquisitions by horizontal gene transfer.</title>
        <authorList>
            <person name="Misner I."/>
            <person name="Blouin N."/>
            <person name="Leonard G."/>
            <person name="Richards T.A."/>
            <person name="Lane C.E."/>
        </authorList>
    </citation>
    <scope>NUCLEOTIDE SEQUENCE [LARGE SCALE GENOMIC DNA]</scope>
    <source>
        <strain evidence="1 2">ATCC 34112</strain>
    </source>
</reference>
<dbReference type="PANTHER" id="PTHR14819:SF25">
    <property type="entry name" value="CHROMOSOME UNDETERMINED SCAFFOLD_52, WHOLE GENOME SHOTGUN SEQUENCE"/>
    <property type="match status" value="1"/>
</dbReference>
<dbReference type="Proteomes" id="UP000243217">
    <property type="component" value="Unassembled WGS sequence"/>
</dbReference>
<keyword evidence="2" id="KW-1185">Reference proteome</keyword>
<comment type="caution">
    <text evidence="1">The sequence shown here is derived from an EMBL/GenBank/DDBJ whole genome shotgun (WGS) entry which is preliminary data.</text>
</comment>
<gene>
    <name evidence="1" type="ORF">THRCLA_22726</name>
</gene>
<protein>
    <submittedName>
        <fullName evidence="1">Uncharacterized protein</fullName>
    </submittedName>
</protein>
<name>A0A1V9YU24_9STRA</name>
<dbReference type="InterPro" id="IPR052986">
    <property type="entry name" value="VLIG_GTPase"/>
</dbReference>
<evidence type="ECO:0000313" key="1">
    <source>
        <dbReference type="EMBL" id="OQR89188.1"/>
    </source>
</evidence>
<organism evidence="1 2">
    <name type="scientific">Thraustotheca clavata</name>
    <dbReference type="NCBI Taxonomy" id="74557"/>
    <lineage>
        <taxon>Eukaryota</taxon>
        <taxon>Sar</taxon>
        <taxon>Stramenopiles</taxon>
        <taxon>Oomycota</taxon>
        <taxon>Saprolegniomycetes</taxon>
        <taxon>Saprolegniales</taxon>
        <taxon>Achlyaceae</taxon>
        <taxon>Thraustotheca</taxon>
    </lineage>
</organism>
<proteinExistence type="predicted"/>
<sequence length="368" mass="41402">MYQYAQILCKGYKAADFLIATLDNWLKDNYVLGFSEELVHEVATLFQGQGWVQSAQTMQATLDKDLIQLIRAKDIKTLLDNISNPSLHNTNVTTRLIKTKVQECFDRVATTIYLNIKQCITTTATATSNVNVNRSAQFVGTNSLVKNLPKADDAIMNCNEQGPLIFSTSRSLNILSAILDSLKSVQSKVKPSGIDILDIASDVLEIIRNETQDSNLGVIPRCGQICPMCGCPCTKDIDHISSSEDDEIPHDTYHQPVRLCGRVYDESKKLVGKSCVQSTIDNVKLVLEDGTKIPYKQFNKAFPFTWVIPHVNQNLPLREYIFANFQVDLAIYYNKPKCSSIPRKYFHDINDIARQIDQLLMGSNVYYS</sequence>
<dbReference type="AlphaFoldDB" id="A0A1V9YU24"/>
<accession>A0A1V9YU24</accession>
<evidence type="ECO:0000313" key="2">
    <source>
        <dbReference type="Proteomes" id="UP000243217"/>
    </source>
</evidence>
<dbReference type="OrthoDB" id="167077at2759"/>
<dbReference type="PANTHER" id="PTHR14819">
    <property type="entry name" value="GTP-BINDING"/>
    <property type="match status" value="1"/>
</dbReference>